<organism evidence="1 2">
    <name type="scientific">Setomelanomma holmii</name>
    <dbReference type="NCBI Taxonomy" id="210430"/>
    <lineage>
        <taxon>Eukaryota</taxon>
        <taxon>Fungi</taxon>
        <taxon>Dikarya</taxon>
        <taxon>Ascomycota</taxon>
        <taxon>Pezizomycotina</taxon>
        <taxon>Dothideomycetes</taxon>
        <taxon>Pleosporomycetidae</taxon>
        <taxon>Pleosporales</taxon>
        <taxon>Pleosporineae</taxon>
        <taxon>Phaeosphaeriaceae</taxon>
        <taxon>Setomelanomma</taxon>
    </lineage>
</organism>
<dbReference type="AlphaFoldDB" id="A0A9P4HFE2"/>
<comment type="caution">
    <text evidence="1">The sequence shown here is derived from an EMBL/GenBank/DDBJ whole genome shotgun (WGS) entry which is preliminary data.</text>
</comment>
<evidence type="ECO:0000313" key="1">
    <source>
        <dbReference type="EMBL" id="KAF2034151.1"/>
    </source>
</evidence>
<proteinExistence type="predicted"/>
<gene>
    <name evidence="1" type="ORF">EK21DRAFT_85599</name>
</gene>
<dbReference type="EMBL" id="ML978162">
    <property type="protein sequence ID" value="KAF2034151.1"/>
    <property type="molecule type" value="Genomic_DNA"/>
</dbReference>
<protein>
    <submittedName>
        <fullName evidence="1">Uncharacterized protein</fullName>
    </submittedName>
</protein>
<dbReference type="Proteomes" id="UP000799777">
    <property type="component" value="Unassembled WGS sequence"/>
</dbReference>
<reference evidence="1" key="1">
    <citation type="journal article" date="2020" name="Stud. Mycol.">
        <title>101 Dothideomycetes genomes: a test case for predicting lifestyles and emergence of pathogens.</title>
        <authorList>
            <person name="Haridas S."/>
            <person name="Albert R."/>
            <person name="Binder M."/>
            <person name="Bloem J."/>
            <person name="Labutti K."/>
            <person name="Salamov A."/>
            <person name="Andreopoulos B."/>
            <person name="Baker S."/>
            <person name="Barry K."/>
            <person name="Bills G."/>
            <person name="Bluhm B."/>
            <person name="Cannon C."/>
            <person name="Castanera R."/>
            <person name="Culley D."/>
            <person name="Daum C."/>
            <person name="Ezra D."/>
            <person name="Gonzalez J."/>
            <person name="Henrissat B."/>
            <person name="Kuo A."/>
            <person name="Liang C."/>
            <person name="Lipzen A."/>
            <person name="Lutzoni F."/>
            <person name="Magnuson J."/>
            <person name="Mondo S."/>
            <person name="Nolan M."/>
            <person name="Ohm R."/>
            <person name="Pangilinan J."/>
            <person name="Park H.-J."/>
            <person name="Ramirez L."/>
            <person name="Alfaro M."/>
            <person name="Sun H."/>
            <person name="Tritt A."/>
            <person name="Yoshinaga Y."/>
            <person name="Zwiers L.-H."/>
            <person name="Turgeon B."/>
            <person name="Goodwin S."/>
            <person name="Spatafora J."/>
            <person name="Crous P."/>
            <person name="Grigoriev I."/>
        </authorList>
    </citation>
    <scope>NUCLEOTIDE SEQUENCE</scope>
    <source>
        <strain evidence="1">CBS 110217</strain>
    </source>
</reference>
<name>A0A9P4HFE2_9PLEO</name>
<evidence type="ECO:0000313" key="2">
    <source>
        <dbReference type="Proteomes" id="UP000799777"/>
    </source>
</evidence>
<accession>A0A9P4HFE2</accession>
<sequence length="189" mass="20600">MAIFVLRDLLGEAASGFHLAANLASKLVVREHETLLTANWAALHAPIDEALSDPPIPQGMARAHPLVLPTINNQEEDDRDLDQNSRFDMFDSQYSTMQYLPDTRYQQPVESGINLGSVGIDPLSSGDSPLGPIPNSSAPAPVDAAQTAGAAISVTVLTPRTYQSFDSPQFFEDAINLFDKEFNSKYQRP</sequence>
<keyword evidence="2" id="KW-1185">Reference proteome</keyword>